<dbReference type="eggNOG" id="ENOG5030YXX">
    <property type="taxonomic scope" value="Bacteria"/>
</dbReference>
<organism evidence="1 2">
    <name type="scientific">Salipiger bermudensis (strain DSM 26914 / JCM 13377 / KCTC 12554 / HTCC2601)</name>
    <name type="common">Pelagibaca bermudensis</name>
    <dbReference type="NCBI Taxonomy" id="314265"/>
    <lineage>
        <taxon>Bacteria</taxon>
        <taxon>Pseudomonadati</taxon>
        <taxon>Pseudomonadota</taxon>
        <taxon>Alphaproteobacteria</taxon>
        <taxon>Rhodobacterales</taxon>
        <taxon>Roseobacteraceae</taxon>
        <taxon>Salipiger</taxon>
    </lineage>
</organism>
<sequence length="57" mass="5908">MPVTHLVTLLVAVLASAGLTIWAFLSWGAGTMIPLLLAVALAVRWAMTPVAPDDGHA</sequence>
<dbReference type="HOGENOM" id="CLU_2992626_0_0_5"/>
<reference evidence="1 2" key="1">
    <citation type="journal article" date="2010" name="J. Bacteriol.">
        <title>Genome sequences of Pelagibaca bermudensis HTCC2601T and Maritimibacter alkaliphilus HTCC2654T, the type strains of two marine Roseobacter genera.</title>
        <authorList>
            <person name="Thrash J.C."/>
            <person name="Cho J.C."/>
            <person name="Ferriera S."/>
            <person name="Johnson J."/>
            <person name="Vergin K.L."/>
            <person name="Giovannoni S.J."/>
        </authorList>
    </citation>
    <scope>NUCLEOTIDE SEQUENCE [LARGE SCALE GENOMIC DNA]</scope>
    <source>
        <strain evidence="2">DSM 26914 / JCM 13377 / KCTC 12554 / HTCC2601</strain>
    </source>
</reference>
<name>Q0FPZ9_SALBH</name>
<accession>Q0FPZ9</accession>
<proteinExistence type="predicted"/>
<dbReference type="RefSeq" id="WP_007800573.1">
    <property type="nucleotide sequence ID" value="NZ_DS022276.1"/>
</dbReference>
<gene>
    <name evidence="1" type="ORF">R2601_25196</name>
</gene>
<dbReference type="GeneID" id="92502546"/>
<evidence type="ECO:0000313" key="2">
    <source>
        <dbReference type="Proteomes" id="UP000006230"/>
    </source>
</evidence>
<dbReference type="STRING" id="314265.R2601_25196"/>
<comment type="caution">
    <text evidence="1">The sequence shown here is derived from an EMBL/GenBank/DDBJ whole genome shotgun (WGS) entry which is preliminary data.</text>
</comment>
<dbReference type="EMBL" id="AATQ01000016">
    <property type="protein sequence ID" value="EAU46255.1"/>
    <property type="molecule type" value="Genomic_DNA"/>
</dbReference>
<evidence type="ECO:0000313" key="1">
    <source>
        <dbReference type="EMBL" id="EAU46255.1"/>
    </source>
</evidence>
<keyword evidence="2" id="KW-1185">Reference proteome</keyword>
<protein>
    <submittedName>
        <fullName evidence="1">Uncharacterized protein</fullName>
    </submittedName>
</protein>
<dbReference type="Proteomes" id="UP000006230">
    <property type="component" value="Unassembled WGS sequence"/>
</dbReference>
<dbReference type="AlphaFoldDB" id="Q0FPZ9"/>